<evidence type="ECO:0000256" key="8">
    <source>
        <dbReference type="HAMAP-Rule" id="MF_01471"/>
    </source>
</evidence>
<dbReference type="CDD" id="cd09725">
    <property type="entry name" value="Cas2_I_II_III"/>
    <property type="match status" value="1"/>
</dbReference>
<dbReference type="HOGENOM" id="CLU_161124_3_1_2"/>
<dbReference type="PANTHER" id="PTHR34405">
    <property type="entry name" value="CRISPR-ASSOCIATED ENDORIBONUCLEASE CAS2"/>
    <property type="match status" value="1"/>
</dbReference>
<dbReference type="NCBIfam" id="TIGR01573">
    <property type="entry name" value="cas2"/>
    <property type="match status" value="1"/>
</dbReference>
<name>Q467D7_METBF</name>
<comment type="function">
    <text evidence="8">CRISPR (clustered regularly interspaced short palindromic repeat), is an adaptive immune system that provides protection against mobile genetic elements (viruses, transposable elements and conjugative plasmids). CRISPR clusters contain sequences complementary to antecedent mobile elements and target invading nucleic acids. CRISPR clusters are transcribed and processed into CRISPR RNA (crRNA). Functions as a ssRNA-specific endoribonuclease. Involved in the integration of spacer DNA into the CRISPR cassette.</text>
</comment>
<comment type="subunit">
    <text evidence="8">Homodimer, forms a heterotetramer with a Cas1 homodimer.</text>
</comment>
<dbReference type="HAMAP" id="MF_01471">
    <property type="entry name" value="Cas2"/>
    <property type="match status" value="1"/>
</dbReference>
<dbReference type="Gene3D" id="3.30.70.240">
    <property type="match status" value="1"/>
</dbReference>
<dbReference type="GO" id="GO:0043571">
    <property type="term" value="P:maintenance of CRISPR repeat elements"/>
    <property type="evidence" value="ECO:0007669"/>
    <property type="project" value="UniProtKB-UniRule"/>
</dbReference>
<dbReference type="KEGG" id="mba:Mbar_A3118"/>
<evidence type="ECO:0000256" key="4">
    <source>
        <dbReference type="ARBA" id="ARBA00022759"/>
    </source>
</evidence>
<evidence type="ECO:0000256" key="5">
    <source>
        <dbReference type="ARBA" id="ARBA00022801"/>
    </source>
</evidence>
<dbReference type="Pfam" id="PF09827">
    <property type="entry name" value="CRISPR_Cas2"/>
    <property type="match status" value="1"/>
</dbReference>
<evidence type="ECO:0000256" key="1">
    <source>
        <dbReference type="ARBA" id="ARBA00001946"/>
    </source>
</evidence>
<organism evidence="9">
    <name type="scientific">Methanosarcina barkeri (strain Fusaro / DSM 804)</name>
    <dbReference type="NCBI Taxonomy" id="269797"/>
    <lineage>
        <taxon>Archaea</taxon>
        <taxon>Methanobacteriati</taxon>
        <taxon>Methanobacteriota</taxon>
        <taxon>Stenosarchaea group</taxon>
        <taxon>Methanomicrobia</taxon>
        <taxon>Methanosarcinales</taxon>
        <taxon>Methanosarcinaceae</taxon>
        <taxon>Methanosarcina</taxon>
    </lineage>
</organism>
<gene>
    <name evidence="8" type="primary">cas2</name>
    <name evidence="9" type="ordered locus">Mbar_A3118</name>
</gene>
<dbReference type="GO" id="GO:0046872">
    <property type="term" value="F:metal ion binding"/>
    <property type="evidence" value="ECO:0007669"/>
    <property type="project" value="UniProtKB-UniRule"/>
</dbReference>
<keyword evidence="6 8" id="KW-0460">Magnesium</keyword>
<comment type="cofactor">
    <cofactor evidence="1 8">
        <name>Mg(2+)</name>
        <dbReference type="ChEBI" id="CHEBI:18420"/>
    </cofactor>
</comment>
<proteinExistence type="inferred from homology"/>
<keyword evidence="2 8" id="KW-0540">Nuclease</keyword>
<dbReference type="EC" id="3.1.-.-" evidence="8"/>
<dbReference type="InterPro" id="IPR021127">
    <property type="entry name" value="CRISPR_associated_Cas2"/>
</dbReference>
<keyword evidence="4 8" id="KW-0255">Endonuclease</keyword>
<sequence>MYKIKSRKISYKTKRGNMSGLNCYIVSYDIKEPTRLRQVHNTVEGFGSPLHYSVFRCDLSKKSKVELIAALTDIINSDEDSVMIINLGPANKNLDKKITFIGQKPEVEEEDFIIV</sequence>
<evidence type="ECO:0000256" key="2">
    <source>
        <dbReference type="ARBA" id="ARBA00022722"/>
    </source>
</evidence>
<dbReference type="SUPFAM" id="SSF143430">
    <property type="entry name" value="TTP0101/SSO1404-like"/>
    <property type="match status" value="1"/>
</dbReference>
<dbReference type="PANTHER" id="PTHR34405:SF3">
    <property type="entry name" value="CRISPR-ASSOCIATED ENDORIBONUCLEASE CAS2 3"/>
    <property type="match status" value="1"/>
</dbReference>
<dbReference type="GO" id="GO:0004521">
    <property type="term" value="F:RNA endonuclease activity"/>
    <property type="evidence" value="ECO:0007669"/>
    <property type="project" value="InterPro"/>
</dbReference>
<dbReference type="GO" id="GO:0016787">
    <property type="term" value="F:hydrolase activity"/>
    <property type="evidence" value="ECO:0007669"/>
    <property type="project" value="UniProtKB-KW"/>
</dbReference>
<dbReference type="eggNOG" id="arCOG04194">
    <property type="taxonomic scope" value="Archaea"/>
</dbReference>
<evidence type="ECO:0000256" key="6">
    <source>
        <dbReference type="ARBA" id="ARBA00022842"/>
    </source>
</evidence>
<dbReference type="InterPro" id="IPR019199">
    <property type="entry name" value="Virulence_VapD/CRISPR_Cas2"/>
</dbReference>
<evidence type="ECO:0000256" key="7">
    <source>
        <dbReference type="ARBA" id="ARBA00023118"/>
    </source>
</evidence>
<reference evidence="9" key="1">
    <citation type="submission" date="2006-06" db="EMBL/GenBank/DDBJ databases">
        <title>Complete sequence of chromosome 1 of Methanosarcina barkeri str. fusaro.</title>
        <authorList>
            <person name="Copeland A."/>
            <person name="Lucas S."/>
            <person name="Lapidus A."/>
            <person name="Barry K."/>
            <person name="Detter J.C."/>
            <person name="Glavina T."/>
            <person name="Hammon N."/>
            <person name="Israni S."/>
            <person name="Pitluck S."/>
            <person name="Goodwin L.A."/>
            <person name="Saunders E.H."/>
            <person name="Schmutz J."/>
            <person name="Larimer F."/>
            <person name="Land M."/>
            <person name="Anderson I."/>
            <person name="Richardson P."/>
        </authorList>
    </citation>
    <scope>NUCLEOTIDE SEQUENCE</scope>
    <source>
        <strain evidence="9">Fusaro</strain>
    </source>
</reference>
<accession>Q467D7</accession>
<dbReference type="STRING" id="269797.Mbar_A3118"/>
<feature type="binding site" evidence="8">
    <location>
        <position position="29"/>
    </location>
    <ligand>
        <name>Mg(2+)</name>
        <dbReference type="ChEBI" id="CHEBI:18420"/>
        <note>catalytic</note>
    </ligand>
</feature>
<keyword evidence="7 8" id="KW-0051">Antiviral defense</keyword>
<dbReference type="PaxDb" id="269797-Mbar_A3118"/>
<dbReference type="EMBL" id="CP000099">
    <property type="protein sequence ID" value="AAZ72005.1"/>
    <property type="molecule type" value="Genomic_DNA"/>
</dbReference>
<dbReference type="GO" id="GO:0051607">
    <property type="term" value="P:defense response to virus"/>
    <property type="evidence" value="ECO:0007669"/>
    <property type="project" value="UniProtKB-UniRule"/>
</dbReference>
<evidence type="ECO:0000256" key="3">
    <source>
        <dbReference type="ARBA" id="ARBA00022723"/>
    </source>
</evidence>
<dbReference type="AlphaFoldDB" id="Q467D7"/>
<protein>
    <recommendedName>
        <fullName evidence="8">CRISPR-associated endoribonuclease Cas2</fullName>
        <ecNumber evidence="8">3.1.-.-</ecNumber>
    </recommendedName>
</protein>
<keyword evidence="3 8" id="KW-0479">Metal-binding</keyword>
<evidence type="ECO:0000313" key="9">
    <source>
        <dbReference type="EMBL" id="AAZ72005.1"/>
    </source>
</evidence>
<keyword evidence="5 8" id="KW-0378">Hydrolase</keyword>
<comment type="similarity">
    <text evidence="8">Belongs to the CRISPR-associated endoribonuclease Cas2 protein family.</text>
</comment>